<organism evidence="1">
    <name type="scientific">Anguilla anguilla</name>
    <name type="common">European freshwater eel</name>
    <name type="synonym">Muraena anguilla</name>
    <dbReference type="NCBI Taxonomy" id="7936"/>
    <lineage>
        <taxon>Eukaryota</taxon>
        <taxon>Metazoa</taxon>
        <taxon>Chordata</taxon>
        <taxon>Craniata</taxon>
        <taxon>Vertebrata</taxon>
        <taxon>Euteleostomi</taxon>
        <taxon>Actinopterygii</taxon>
        <taxon>Neopterygii</taxon>
        <taxon>Teleostei</taxon>
        <taxon>Anguilliformes</taxon>
        <taxon>Anguillidae</taxon>
        <taxon>Anguilla</taxon>
    </lineage>
</organism>
<dbReference type="AlphaFoldDB" id="A0A0E9SIM2"/>
<accession>A0A0E9SIM2</accession>
<sequence length="28" mass="3608">MNIYNFYNFFFFHRVSSLFQMLTELQRN</sequence>
<proteinExistence type="predicted"/>
<reference evidence="1" key="2">
    <citation type="journal article" date="2015" name="Fish Shellfish Immunol.">
        <title>Early steps in the European eel (Anguilla anguilla)-Vibrio vulnificus interaction in the gills: Role of the RtxA13 toxin.</title>
        <authorList>
            <person name="Callol A."/>
            <person name="Pajuelo D."/>
            <person name="Ebbesson L."/>
            <person name="Teles M."/>
            <person name="MacKenzie S."/>
            <person name="Amaro C."/>
        </authorList>
    </citation>
    <scope>NUCLEOTIDE SEQUENCE</scope>
</reference>
<evidence type="ECO:0000313" key="1">
    <source>
        <dbReference type="EMBL" id="JAH41092.1"/>
    </source>
</evidence>
<reference evidence="1" key="1">
    <citation type="submission" date="2014-11" db="EMBL/GenBank/DDBJ databases">
        <authorList>
            <person name="Amaro Gonzalez C."/>
        </authorList>
    </citation>
    <scope>NUCLEOTIDE SEQUENCE</scope>
</reference>
<protein>
    <submittedName>
        <fullName evidence="1">Uncharacterized protein</fullName>
    </submittedName>
</protein>
<name>A0A0E9SIM2_ANGAN</name>
<dbReference type="EMBL" id="GBXM01067485">
    <property type="protein sequence ID" value="JAH41092.1"/>
    <property type="molecule type" value="Transcribed_RNA"/>
</dbReference>
<dbReference type="EMBL" id="GBXM01075791">
    <property type="protein sequence ID" value="JAH32786.1"/>
    <property type="molecule type" value="Transcribed_RNA"/>
</dbReference>